<feature type="domain" description="ABC3 transporter permease C-terminal" evidence="8">
    <location>
        <begin position="291"/>
        <end position="410"/>
    </location>
</feature>
<evidence type="ECO:0000256" key="3">
    <source>
        <dbReference type="ARBA" id="ARBA00022692"/>
    </source>
</evidence>
<gene>
    <name evidence="10" type="ORF">JIV24_14825</name>
</gene>
<keyword evidence="11" id="KW-1185">Reference proteome</keyword>
<comment type="similarity">
    <text evidence="6">Belongs to the ABC-4 integral membrane protein family.</text>
</comment>
<feature type="domain" description="MacB-like periplasmic core" evidence="9">
    <location>
        <begin position="21"/>
        <end position="245"/>
    </location>
</feature>
<evidence type="ECO:0000313" key="10">
    <source>
        <dbReference type="EMBL" id="MBK3518617.1"/>
    </source>
</evidence>
<evidence type="ECO:0000256" key="7">
    <source>
        <dbReference type="SAM" id="Phobius"/>
    </source>
</evidence>
<organism evidence="10 11">
    <name type="scientific">Carboxylicivirga marina</name>
    <dbReference type="NCBI Taxonomy" id="2800988"/>
    <lineage>
        <taxon>Bacteria</taxon>
        <taxon>Pseudomonadati</taxon>
        <taxon>Bacteroidota</taxon>
        <taxon>Bacteroidia</taxon>
        <taxon>Marinilabiliales</taxon>
        <taxon>Marinilabiliaceae</taxon>
        <taxon>Carboxylicivirga</taxon>
    </lineage>
</organism>
<feature type="transmembrane region" description="Helical" evidence="7">
    <location>
        <begin position="378"/>
        <end position="400"/>
    </location>
</feature>
<keyword evidence="3 7" id="KW-0812">Transmembrane</keyword>
<name>A0ABS1HM46_9BACT</name>
<reference evidence="10 11" key="1">
    <citation type="submission" date="2021-01" db="EMBL/GenBank/DDBJ databases">
        <title>Carboxyliciviraga sp.nov., isolated from coastal sediments.</title>
        <authorList>
            <person name="Lu D."/>
            <person name="Zhang T."/>
        </authorList>
    </citation>
    <scope>NUCLEOTIDE SEQUENCE [LARGE SCALE GENOMIC DNA]</scope>
    <source>
        <strain evidence="10 11">N1Y132</strain>
    </source>
</reference>
<proteinExistence type="inferred from homology"/>
<dbReference type="Pfam" id="PF12704">
    <property type="entry name" value="MacB_PCD"/>
    <property type="match status" value="1"/>
</dbReference>
<feature type="transmembrane region" description="Helical" evidence="7">
    <location>
        <begin position="287"/>
        <end position="312"/>
    </location>
</feature>
<keyword evidence="5 7" id="KW-0472">Membrane</keyword>
<feature type="transmembrane region" description="Helical" evidence="7">
    <location>
        <begin position="332"/>
        <end position="358"/>
    </location>
</feature>
<evidence type="ECO:0000256" key="1">
    <source>
        <dbReference type="ARBA" id="ARBA00004651"/>
    </source>
</evidence>
<dbReference type="PANTHER" id="PTHR30572">
    <property type="entry name" value="MEMBRANE COMPONENT OF TRANSPORTER-RELATED"/>
    <property type="match status" value="1"/>
</dbReference>
<keyword evidence="4 7" id="KW-1133">Transmembrane helix</keyword>
<evidence type="ECO:0000256" key="6">
    <source>
        <dbReference type="ARBA" id="ARBA00038076"/>
    </source>
</evidence>
<dbReference type="InterPro" id="IPR003838">
    <property type="entry name" value="ABC3_permease_C"/>
</dbReference>
<evidence type="ECO:0000259" key="8">
    <source>
        <dbReference type="Pfam" id="PF02687"/>
    </source>
</evidence>
<evidence type="ECO:0000256" key="5">
    <source>
        <dbReference type="ARBA" id="ARBA00023136"/>
    </source>
</evidence>
<dbReference type="Pfam" id="PF02687">
    <property type="entry name" value="FtsX"/>
    <property type="match status" value="1"/>
</dbReference>
<keyword evidence="2" id="KW-1003">Cell membrane</keyword>
<comment type="caution">
    <text evidence="10">The sequence shown here is derived from an EMBL/GenBank/DDBJ whole genome shotgun (WGS) entry which is preliminary data.</text>
</comment>
<dbReference type="InterPro" id="IPR050250">
    <property type="entry name" value="Macrolide_Exporter_MacB"/>
</dbReference>
<dbReference type="RefSeq" id="WP_200465843.1">
    <property type="nucleotide sequence ID" value="NZ_JAENRR010000038.1"/>
</dbReference>
<dbReference type="InterPro" id="IPR025857">
    <property type="entry name" value="MacB_PCD"/>
</dbReference>
<feature type="transmembrane region" description="Helical" evidence="7">
    <location>
        <begin position="21"/>
        <end position="42"/>
    </location>
</feature>
<dbReference type="PANTHER" id="PTHR30572:SF4">
    <property type="entry name" value="ABC TRANSPORTER PERMEASE YTRF"/>
    <property type="match status" value="1"/>
</dbReference>
<evidence type="ECO:0000256" key="4">
    <source>
        <dbReference type="ARBA" id="ARBA00022989"/>
    </source>
</evidence>
<evidence type="ECO:0000256" key="2">
    <source>
        <dbReference type="ARBA" id="ARBA00022475"/>
    </source>
</evidence>
<evidence type="ECO:0000313" key="11">
    <source>
        <dbReference type="Proteomes" id="UP000605676"/>
    </source>
</evidence>
<dbReference type="EMBL" id="JAENRR010000038">
    <property type="protein sequence ID" value="MBK3518617.1"/>
    <property type="molecule type" value="Genomic_DNA"/>
</dbReference>
<sequence length="418" mass="47290">MIDIDKWQEIFHTLKQNKLRTTLTAFGIFWGIFMLVIMLGAGSGLENAVYANLGDFSRNSMFIWAQQTTMPYKGFPRNRQYYFEYSDKKALEQNIPEIEIVAPTVNGGGYRENTLLVHRHKKGNFNVLGKTPDENFIDPVILEYGRFLNEFDLKLNRKAVLLGYRAYEELFDKDENPINKYVRLNGIYFQVIGVYKSKHSGGWGENQNSQVWIPFTTAQQVYNYPNRVDHFSIVVKPEFEVKPVEGKVMAILAKRHKIHPDDKGAFGYNNVGEEFKKMNGLFLGIRGLIWIVGIGTLLAGIIGVSNIMLIILRERTVEFGIKRAIGASPRKIIGSVLSESIFLTTISGISGLMIGVFIIELVNNALPPESEMFRNPEIDFQLAITALIIIILSGMFAGIIPSRRAVSIKPIEAIRSEN</sequence>
<accession>A0ABS1HM46</accession>
<protein>
    <submittedName>
        <fullName evidence="10">ABC transporter permease</fullName>
    </submittedName>
</protein>
<dbReference type="Proteomes" id="UP000605676">
    <property type="component" value="Unassembled WGS sequence"/>
</dbReference>
<evidence type="ECO:0000259" key="9">
    <source>
        <dbReference type="Pfam" id="PF12704"/>
    </source>
</evidence>
<comment type="subcellular location">
    <subcellularLocation>
        <location evidence="1">Cell membrane</location>
        <topology evidence="1">Multi-pass membrane protein</topology>
    </subcellularLocation>
</comment>